<keyword evidence="7 12" id="KW-0808">Transferase</keyword>
<dbReference type="Proteomes" id="UP000009169">
    <property type="component" value="Unassembled WGS sequence"/>
</dbReference>
<dbReference type="GO" id="GO:0005789">
    <property type="term" value="C:endoplasmic reticulum membrane"/>
    <property type="evidence" value="ECO:0007669"/>
    <property type="project" value="UniProtKB-SubCell"/>
</dbReference>
<dbReference type="OrthoDB" id="4169604at2759"/>
<feature type="transmembrane region" description="Helical" evidence="12">
    <location>
        <begin position="127"/>
        <end position="149"/>
    </location>
</feature>
<evidence type="ECO:0000256" key="7">
    <source>
        <dbReference type="ARBA" id="ARBA00022679"/>
    </source>
</evidence>
<feature type="transmembrane region" description="Helical" evidence="12">
    <location>
        <begin position="268"/>
        <end position="290"/>
    </location>
</feature>
<keyword evidence="10 12" id="KW-1133">Transmembrane helix</keyword>
<dbReference type="Pfam" id="PF04188">
    <property type="entry name" value="Mannosyl_trans2"/>
    <property type="match status" value="1"/>
</dbReference>
<evidence type="ECO:0000256" key="11">
    <source>
        <dbReference type="ARBA" id="ARBA00023136"/>
    </source>
</evidence>
<dbReference type="GO" id="GO:0031501">
    <property type="term" value="C:mannosyltransferase complex"/>
    <property type="evidence" value="ECO:0007669"/>
    <property type="project" value="TreeGrafter"/>
</dbReference>
<evidence type="ECO:0000256" key="5">
    <source>
        <dbReference type="ARBA" id="ARBA00022502"/>
    </source>
</evidence>
<keyword evidence="14" id="KW-1185">Reference proteome</keyword>
<evidence type="ECO:0000256" key="2">
    <source>
        <dbReference type="ARBA" id="ARBA00004687"/>
    </source>
</evidence>
<evidence type="ECO:0000256" key="4">
    <source>
        <dbReference type="ARBA" id="ARBA00013795"/>
    </source>
</evidence>
<comment type="similarity">
    <text evidence="3 12">Belongs to the PIGV family.</text>
</comment>
<accession>F2PSN8</accession>
<feature type="transmembrane region" description="Helical" evidence="12">
    <location>
        <begin position="188"/>
        <end position="206"/>
    </location>
</feature>
<dbReference type="GO" id="GO:0000009">
    <property type="term" value="F:alpha-1,6-mannosyltransferase activity"/>
    <property type="evidence" value="ECO:0007669"/>
    <property type="project" value="InterPro"/>
</dbReference>
<evidence type="ECO:0000256" key="3">
    <source>
        <dbReference type="ARBA" id="ARBA00008698"/>
    </source>
</evidence>
<dbReference type="UniPathway" id="UPA00196"/>
<dbReference type="VEuPathDB" id="FungiDB:TEQG_08674"/>
<dbReference type="GO" id="GO:0004376">
    <property type="term" value="F:GPI mannosyltransferase activity"/>
    <property type="evidence" value="ECO:0007669"/>
    <property type="project" value="InterPro"/>
</dbReference>
<keyword evidence="6 12" id="KW-0328">Glycosyltransferase</keyword>
<dbReference type="EC" id="2.4.1.-" evidence="12"/>
<feature type="transmembrane region" description="Helical" evidence="12">
    <location>
        <begin position="334"/>
        <end position="354"/>
    </location>
</feature>
<dbReference type="AlphaFoldDB" id="F2PSN8"/>
<organism evidence="13 14">
    <name type="scientific">Trichophyton equinum (strain ATCC MYA-4606 / CBS 127.97)</name>
    <name type="common">Horse ringworm fungus</name>
    <dbReference type="NCBI Taxonomy" id="559882"/>
    <lineage>
        <taxon>Eukaryota</taxon>
        <taxon>Fungi</taxon>
        <taxon>Dikarya</taxon>
        <taxon>Ascomycota</taxon>
        <taxon>Pezizomycotina</taxon>
        <taxon>Eurotiomycetes</taxon>
        <taxon>Eurotiomycetidae</taxon>
        <taxon>Onygenales</taxon>
        <taxon>Arthrodermataceae</taxon>
        <taxon>Trichophyton</taxon>
    </lineage>
</organism>
<evidence type="ECO:0000256" key="12">
    <source>
        <dbReference type="RuleBase" id="RU363112"/>
    </source>
</evidence>
<sequence>MPTSREMASAVDSIGMLDRPIYTLTKCFCLWKAVLLLIILASPGPGYDTSTALLLSSDGEGPGNPAAGSMGWLISHVGLRLARWDSIYFLKIAQRGYLFEQEWAFGYGYTRFLSFLLPESLRSLQNLAVTGVLLSNLCHYLSVLVLYRLSQATFNSNRKNYNVIPFLAAALHIVTPAGAFISAPNGEAAFSFLNFLGYYVFITALNDERQGSYCMRDLKFLSAGAFFAAATSVRSNGLLSGLLFVYDAVSGLHQIITHGLLWHVIRRLAMVCAGGSLILIGIVGPQYVAYKDFCLAEDPRPWCNRLFPSIYAWVQSYYWNVGFLRYWTFSNIPLLCIAAPMIIILVYSGVRVWANLLPILPSKQDDPAGHSVRYQARLALPQVVLATLAVTHYHIQIVNRISSGYPLWYWFLASSLVTENRSKTSLTPPSLISSHVIMRVIVISVDTSAWPPRQAVCPYNSLPLPLPPSNLLSSTAKSPLFSHFDIC</sequence>
<evidence type="ECO:0000313" key="13">
    <source>
        <dbReference type="EMBL" id="EGE04906.1"/>
    </source>
</evidence>
<comment type="pathway">
    <text evidence="2 12">Glycolipid biosynthesis; glycosylphosphatidylinositol-anchor biosynthesis.</text>
</comment>
<keyword evidence="9 12" id="KW-0256">Endoplasmic reticulum</keyword>
<dbReference type="PANTHER" id="PTHR12468">
    <property type="entry name" value="GPI MANNOSYLTRANSFERASE 2"/>
    <property type="match status" value="1"/>
</dbReference>
<keyword evidence="5 12" id="KW-0337">GPI-anchor biosynthesis</keyword>
<feature type="transmembrane region" description="Helical" evidence="12">
    <location>
        <begin position="21"/>
        <end position="41"/>
    </location>
</feature>
<protein>
    <recommendedName>
        <fullName evidence="4 12">GPI mannosyltransferase 2</fullName>
        <ecNumber evidence="12">2.4.1.-</ecNumber>
    </recommendedName>
</protein>
<keyword evidence="8 12" id="KW-0812">Transmembrane</keyword>
<dbReference type="HOGENOM" id="CLU_029048_0_0_1"/>
<dbReference type="InterPro" id="IPR007315">
    <property type="entry name" value="PIG-V/Gpi18"/>
</dbReference>
<dbReference type="EMBL" id="DS995736">
    <property type="protein sequence ID" value="EGE04906.1"/>
    <property type="molecule type" value="Genomic_DNA"/>
</dbReference>
<feature type="transmembrane region" description="Helical" evidence="12">
    <location>
        <begin position="161"/>
        <end position="182"/>
    </location>
</feature>
<evidence type="ECO:0000256" key="10">
    <source>
        <dbReference type="ARBA" id="ARBA00022989"/>
    </source>
</evidence>
<reference evidence="14" key="1">
    <citation type="journal article" date="2012" name="MBio">
        <title>Comparative genome analysis of Trichophyton rubrum and related dermatophytes reveals candidate genes involved in infection.</title>
        <authorList>
            <person name="Martinez D.A."/>
            <person name="Oliver B.G."/>
            <person name="Graeser Y."/>
            <person name="Goldberg J.M."/>
            <person name="Li W."/>
            <person name="Martinez-Rossi N.M."/>
            <person name="Monod M."/>
            <person name="Shelest E."/>
            <person name="Barton R.C."/>
            <person name="Birch E."/>
            <person name="Brakhage A.A."/>
            <person name="Chen Z."/>
            <person name="Gurr S.J."/>
            <person name="Heiman D."/>
            <person name="Heitman J."/>
            <person name="Kosti I."/>
            <person name="Rossi A."/>
            <person name="Saif S."/>
            <person name="Samalova M."/>
            <person name="Saunders C.W."/>
            <person name="Shea T."/>
            <person name="Summerbell R.C."/>
            <person name="Xu J."/>
            <person name="Young S."/>
            <person name="Zeng Q."/>
            <person name="Birren B.W."/>
            <person name="Cuomo C.A."/>
            <person name="White T.C."/>
        </authorList>
    </citation>
    <scope>NUCLEOTIDE SEQUENCE [LARGE SCALE GENOMIC DNA]</scope>
    <source>
        <strain evidence="14">ATCC MYA-4606 / CBS 127.97</strain>
    </source>
</reference>
<evidence type="ECO:0000256" key="6">
    <source>
        <dbReference type="ARBA" id="ARBA00022676"/>
    </source>
</evidence>
<evidence type="ECO:0000256" key="1">
    <source>
        <dbReference type="ARBA" id="ARBA00004477"/>
    </source>
</evidence>
<proteinExistence type="inferred from homology"/>
<dbReference type="GO" id="GO:0006506">
    <property type="term" value="P:GPI anchor biosynthetic process"/>
    <property type="evidence" value="ECO:0007669"/>
    <property type="project" value="UniProtKB-UniPathway"/>
</dbReference>
<evidence type="ECO:0000256" key="9">
    <source>
        <dbReference type="ARBA" id="ARBA00022824"/>
    </source>
</evidence>
<dbReference type="PANTHER" id="PTHR12468:SF2">
    <property type="entry name" value="GPI MANNOSYLTRANSFERASE 2"/>
    <property type="match status" value="1"/>
</dbReference>
<keyword evidence="11 12" id="KW-0472">Membrane</keyword>
<comment type="function">
    <text evidence="12">Mannosyltransferase involved in glycosylphosphatidylinositol-anchor biosynthesis.</text>
</comment>
<comment type="subcellular location">
    <subcellularLocation>
        <location evidence="1 12">Endoplasmic reticulum membrane</location>
        <topology evidence="1 12">Multi-pass membrane protein</topology>
    </subcellularLocation>
</comment>
<name>F2PSN8_TRIEC</name>
<evidence type="ECO:0000313" key="14">
    <source>
        <dbReference type="Proteomes" id="UP000009169"/>
    </source>
</evidence>
<comment type="caution">
    <text evidence="12">Lacks conserved residue(s) required for the propagation of feature annotation.</text>
</comment>
<gene>
    <name evidence="13" type="ORF">TEQG_08674</name>
</gene>
<evidence type="ECO:0000256" key="8">
    <source>
        <dbReference type="ARBA" id="ARBA00022692"/>
    </source>
</evidence>
<dbReference type="eggNOG" id="KOG2647">
    <property type="taxonomic scope" value="Eukaryota"/>
</dbReference>